<evidence type="ECO:0000256" key="8">
    <source>
        <dbReference type="ARBA" id="ARBA00023034"/>
    </source>
</evidence>
<dbReference type="STRING" id="37003.ENSKMAP00000028450"/>
<dbReference type="GO" id="GO:0000139">
    <property type="term" value="C:Golgi membrane"/>
    <property type="evidence" value="ECO:0007669"/>
    <property type="project" value="UniProtKB-SubCell"/>
</dbReference>
<evidence type="ECO:0000256" key="4">
    <source>
        <dbReference type="ARBA" id="ARBA00022679"/>
    </source>
</evidence>
<reference evidence="14" key="1">
    <citation type="submission" date="2025-08" db="UniProtKB">
        <authorList>
            <consortium name="Ensembl"/>
        </authorList>
    </citation>
    <scope>IDENTIFICATION</scope>
</reference>
<evidence type="ECO:0000313" key="14">
    <source>
        <dbReference type="Ensembl" id="ENSKMAP00000028450.1"/>
    </source>
</evidence>
<feature type="compositionally biased region" description="Polar residues" evidence="13">
    <location>
        <begin position="1"/>
        <end position="11"/>
    </location>
</feature>
<evidence type="ECO:0000256" key="13">
    <source>
        <dbReference type="SAM" id="MobiDB-lite"/>
    </source>
</evidence>
<dbReference type="Gene3D" id="3.90.1480.20">
    <property type="entry name" value="Glycosyl transferase family 29"/>
    <property type="match status" value="1"/>
</dbReference>
<dbReference type="OMA" id="HTQGVLQ"/>
<dbReference type="InterPro" id="IPR012163">
    <property type="entry name" value="Sialyl_trans"/>
</dbReference>
<evidence type="ECO:0000313" key="15">
    <source>
        <dbReference type="Proteomes" id="UP000264800"/>
    </source>
</evidence>
<dbReference type="PANTHER" id="PTHR11987">
    <property type="entry name" value="ALPHA-2,8-SIALYLTRANSFERASE"/>
    <property type="match status" value="1"/>
</dbReference>
<feature type="disulfide bond" evidence="12">
    <location>
        <begin position="114"/>
        <end position="263"/>
    </location>
</feature>
<dbReference type="Proteomes" id="UP000264800">
    <property type="component" value="Unplaced"/>
</dbReference>
<dbReference type="GeneTree" id="ENSGT01030000234535"/>
<evidence type="ECO:0000256" key="6">
    <source>
        <dbReference type="ARBA" id="ARBA00022968"/>
    </source>
</evidence>
<dbReference type="GO" id="GO:0006491">
    <property type="term" value="P:N-glycan processing"/>
    <property type="evidence" value="ECO:0007669"/>
    <property type="project" value="TreeGrafter"/>
</dbReference>
<evidence type="ECO:0000256" key="7">
    <source>
        <dbReference type="ARBA" id="ARBA00022989"/>
    </source>
</evidence>
<evidence type="ECO:0000256" key="12">
    <source>
        <dbReference type="PIRSR" id="PIRSR005557-2"/>
    </source>
</evidence>
<keyword evidence="4" id="KW-0808">Transferase</keyword>
<evidence type="ECO:0000256" key="2">
    <source>
        <dbReference type="ARBA" id="ARBA00006003"/>
    </source>
</evidence>
<dbReference type="Ensembl" id="ENSKMAT00000028808.1">
    <property type="protein sequence ID" value="ENSKMAP00000028450.1"/>
    <property type="gene ID" value="ENSKMAG00000021088.1"/>
</dbReference>
<dbReference type="PIRSF" id="PIRSF005557">
    <property type="entry name" value="Sialyl_trans"/>
    <property type="match status" value="1"/>
</dbReference>
<keyword evidence="15" id="KW-1185">Reference proteome</keyword>
<dbReference type="CDD" id="cd23971">
    <property type="entry name" value="GT29_ST8SIA_mono"/>
    <property type="match status" value="1"/>
</dbReference>
<evidence type="ECO:0000256" key="1">
    <source>
        <dbReference type="ARBA" id="ARBA00004323"/>
    </source>
</evidence>
<organism evidence="14 15">
    <name type="scientific">Kryptolebias marmoratus</name>
    <name type="common">Mangrove killifish</name>
    <name type="synonym">Rivulus marmoratus</name>
    <dbReference type="NCBI Taxonomy" id="37003"/>
    <lineage>
        <taxon>Eukaryota</taxon>
        <taxon>Metazoa</taxon>
        <taxon>Chordata</taxon>
        <taxon>Craniata</taxon>
        <taxon>Vertebrata</taxon>
        <taxon>Euteleostomi</taxon>
        <taxon>Actinopterygii</taxon>
        <taxon>Neopterygii</taxon>
        <taxon>Teleostei</taxon>
        <taxon>Neoteleostei</taxon>
        <taxon>Acanthomorphata</taxon>
        <taxon>Ovalentaria</taxon>
        <taxon>Atherinomorphae</taxon>
        <taxon>Cyprinodontiformes</taxon>
        <taxon>Rivulidae</taxon>
        <taxon>Kryptolebias</taxon>
    </lineage>
</organism>
<keyword evidence="7" id="KW-1133">Transmembrane helix</keyword>
<sequence>VVFNHSNVEPQQQPPEIKNAPQVSASCKDCRSKSIFRFILSAQSVLIKSLWFSRSQLNRKCNGSEKAIVTQTNTPLGSKVVYDGEKKRNLKINQEMFSIFPKENPLSNKTWQTCSVVGNGGILANSSCGKTINSAEFVIRCNLPPLSNGHRKDVGVKTNLVTANPSILLDKYGALTGRRCTFVENMCQYGNSLLLLPAFSFGLNTAVSLRALYTIEDFGSPVRPVFFNPEYLQSLDLFWRSQGMKATRLSTGIMMVSLALELCENVNLYGFWPFSIHPYNFKDLTNHYYDDKKGDTKFHAMPDEFKLLVKLHTQGVLRMHLGDCEPDEHVFH</sequence>
<keyword evidence="5" id="KW-0812">Transmembrane</keyword>
<dbReference type="GO" id="GO:0009311">
    <property type="term" value="P:oligosaccharide metabolic process"/>
    <property type="evidence" value="ECO:0007669"/>
    <property type="project" value="TreeGrafter"/>
</dbReference>
<name>A0A3Q3BFD1_KRYMA</name>
<keyword evidence="6" id="KW-0735">Signal-anchor</keyword>
<accession>A0A3Q3BFD1</accession>
<dbReference type="AlphaFoldDB" id="A0A3Q3BFD1"/>
<evidence type="ECO:0000256" key="5">
    <source>
        <dbReference type="ARBA" id="ARBA00022692"/>
    </source>
</evidence>
<evidence type="ECO:0000256" key="3">
    <source>
        <dbReference type="ARBA" id="ARBA00022676"/>
    </source>
</evidence>
<dbReference type="GO" id="GO:0003828">
    <property type="term" value="F:alpha-N-acetylneuraminate alpha-2,8-sialyltransferase activity"/>
    <property type="evidence" value="ECO:0007669"/>
    <property type="project" value="TreeGrafter"/>
</dbReference>
<comment type="similarity">
    <text evidence="2">Belongs to the glycosyltransferase 29 family.</text>
</comment>
<keyword evidence="11" id="KW-0325">Glycoprotein</keyword>
<comment type="subcellular location">
    <subcellularLocation>
        <location evidence="1">Golgi apparatus membrane</location>
        <topology evidence="1">Single-pass type II membrane protein</topology>
    </subcellularLocation>
</comment>
<keyword evidence="10" id="KW-1015">Disulfide bond</keyword>
<evidence type="ECO:0000256" key="9">
    <source>
        <dbReference type="ARBA" id="ARBA00023136"/>
    </source>
</evidence>
<dbReference type="InterPro" id="IPR001675">
    <property type="entry name" value="Glyco_trans_29"/>
</dbReference>
<proteinExistence type="inferred from homology"/>
<dbReference type="InterPro" id="IPR050943">
    <property type="entry name" value="Glycosyltr_29_Sialyltrsf"/>
</dbReference>
<dbReference type="Pfam" id="PF00777">
    <property type="entry name" value="Glyco_transf_29"/>
    <property type="match status" value="1"/>
</dbReference>
<keyword evidence="9" id="KW-0472">Membrane</keyword>
<dbReference type="FunFam" id="3.90.1480.20:FF:000001">
    <property type="entry name" value="ST8 alpha-N-acetyl-neuraminide alpha-2,8-sialyltransferase 2"/>
    <property type="match status" value="1"/>
</dbReference>
<feature type="region of interest" description="Disordered" evidence="13">
    <location>
        <begin position="1"/>
        <end position="20"/>
    </location>
</feature>
<evidence type="ECO:0000256" key="11">
    <source>
        <dbReference type="ARBA" id="ARBA00023180"/>
    </source>
</evidence>
<dbReference type="PANTHER" id="PTHR11987:SF50">
    <property type="entry name" value="ALPHA-2,8-SIALYLTRANSFERASE 8F"/>
    <property type="match status" value="1"/>
</dbReference>
<evidence type="ECO:0000256" key="10">
    <source>
        <dbReference type="ARBA" id="ARBA00023157"/>
    </source>
</evidence>
<keyword evidence="8" id="KW-0333">Golgi apparatus</keyword>
<protein>
    <submittedName>
        <fullName evidence="14">ST8 alpha-N-acetyl-neuraminide alpha-2,8-sialyltransferase 6</fullName>
    </submittedName>
</protein>
<keyword evidence="3" id="KW-0328">Glycosyltransferase</keyword>
<reference evidence="14" key="2">
    <citation type="submission" date="2025-09" db="UniProtKB">
        <authorList>
            <consortium name="Ensembl"/>
        </authorList>
    </citation>
    <scope>IDENTIFICATION</scope>
</reference>
<dbReference type="InterPro" id="IPR038578">
    <property type="entry name" value="GT29-like_sf"/>
</dbReference>